<dbReference type="Proteomes" id="UP000642809">
    <property type="component" value="Unassembled WGS sequence"/>
</dbReference>
<protein>
    <recommendedName>
        <fullName evidence="4">MG2 domain-containing protein</fullName>
    </recommendedName>
</protein>
<reference evidence="2" key="1">
    <citation type="journal article" date="2014" name="Int. J. Syst. Evol. Microbiol.">
        <title>Complete genome sequence of Corynebacterium casei LMG S-19264T (=DSM 44701T), isolated from a smear-ripened cheese.</title>
        <authorList>
            <consortium name="US DOE Joint Genome Institute (JGI-PGF)"/>
            <person name="Walter F."/>
            <person name="Albersmeier A."/>
            <person name="Kalinowski J."/>
            <person name="Ruckert C."/>
        </authorList>
    </citation>
    <scope>NUCLEOTIDE SEQUENCE</scope>
    <source>
        <strain evidence="2">KCTC 23224</strain>
    </source>
</reference>
<reference evidence="2" key="2">
    <citation type="submission" date="2020-09" db="EMBL/GenBank/DDBJ databases">
        <authorList>
            <person name="Sun Q."/>
            <person name="Kim S."/>
        </authorList>
    </citation>
    <scope>NUCLEOTIDE SEQUENCE</scope>
    <source>
        <strain evidence="2">KCTC 23224</strain>
    </source>
</reference>
<evidence type="ECO:0000313" key="2">
    <source>
        <dbReference type="EMBL" id="GHB42425.1"/>
    </source>
</evidence>
<dbReference type="EMBL" id="BMYF01000015">
    <property type="protein sequence ID" value="GHB42425.1"/>
    <property type="molecule type" value="Genomic_DNA"/>
</dbReference>
<evidence type="ECO:0008006" key="4">
    <source>
        <dbReference type="Google" id="ProtNLM"/>
    </source>
</evidence>
<dbReference type="RefSeq" id="WP_189582845.1">
    <property type="nucleotide sequence ID" value="NZ_BMYF01000015.1"/>
</dbReference>
<feature type="signal peptide" evidence="1">
    <location>
        <begin position="1"/>
        <end position="19"/>
    </location>
</feature>
<dbReference type="AlphaFoldDB" id="A0A8J3CZN5"/>
<keyword evidence="3" id="KW-1185">Reference proteome</keyword>
<dbReference type="Gene3D" id="2.60.40.1930">
    <property type="match status" value="1"/>
</dbReference>
<comment type="caution">
    <text evidence="2">The sequence shown here is derived from an EMBL/GenBank/DDBJ whole genome shotgun (WGS) entry which is preliminary data.</text>
</comment>
<feature type="chain" id="PRO_5035221301" description="MG2 domain-containing protein" evidence="1">
    <location>
        <begin position="20"/>
        <end position="834"/>
    </location>
</feature>
<sequence>MIKRLFLCSIFFLNLSYLAQGQTAYEQKLVVEFEQKARQHARPIEYLQTDKDIYETGEQLWFRFTQLDGQLLTPHPKDSILYLRLVKQTDREVFWEEKYPLRGGFSDGMVLIRDDLVPGIYQLEAYSPSGVYQGMERYHAFKELEIRKYISPEIIIRHNHEDDGDSLSLIISDKQAKRLSGAEVKASWLDVQKQPVHQASFRSDAEGKLSIPLQRNGAKLLDLEIVSGNKQVFQRLPLRGQKGSERLTWHPESGKLVHHQETSVMLSSTGSTSKDQSRQGVLMKDGKMLQPIGTGADGLGKLRIKPEKGSVYGILWNDAPSDTLPVFDQIEEQGVTIHLRPMGDTLMVGIQTSWPHQKHLVRIQMRGIVYVFQEFMLESNSQIKVPIAHIPSGIAEVAVFNEASEPLGQRLAWIENNGKLHVEAILSQSEYGTREKVDVTFTVRDSQGKALGGVLLGGAVSDKLFHNAGYKRNLYTLAHILTQVGPQPNLEFLMAAPEANDSRKLQTILESCAIEQYIWLEEQMKDHQSKAPLLPNKLRGQIVYKSSKKQDNPNFALLFRGDDESSTEIIPLDGAGNFEIDAEILDFGRDEYLYVKALPKGSMQINLSIEEPLELLSPVMKTKGLIYPSMTYGKQEEEKLDFPAFDRNMILLGEFVVRGRRMVQEREKFIGDLVERAKLDFNNDFVCNGGYLNCPICGYTDKKPIEGETYIEILYLQKANHSISTRGNWRRIIYRYPVYTDEELMRMYNMTRTKGFFIGRGFVHKKYLDVASKNDPESDYRNTLTWIPYLLTDEEGKAEMEFYTSDIRSIFTGNFEALGPDGKMGQVIFEFVVE</sequence>
<organism evidence="2 3">
    <name type="scientific">Mongoliitalea lutea</name>
    <dbReference type="NCBI Taxonomy" id="849756"/>
    <lineage>
        <taxon>Bacteria</taxon>
        <taxon>Pseudomonadati</taxon>
        <taxon>Bacteroidota</taxon>
        <taxon>Cytophagia</taxon>
        <taxon>Cytophagales</taxon>
        <taxon>Cyclobacteriaceae</taxon>
        <taxon>Mongoliitalea</taxon>
    </lineage>
</organism>
<evidence type="ECO:0000313" key="3">
    <source>
        <dbReference type="Proteomes" id="UP000642809"/>
    </source>
</evidence>
<keyword evidence="1" id="KW-0732">Signal</keyword>
<proteinExistence type="predicted"/>
<gene>
    <name evidence="2" type="ORF">GCM10008106_24250</name>
</gene>
<accession>A0A8J3CZN5</accession>
<name>A0A8J3CZN5_9BACT</name>
<evidence type="ECO:0000256" key="1">
    <source>
        <dbReference type="SAM" id="SignalP"/>
    </source>
</evidence>